<organism evidence="1 2">
    <name type="scientific">Acrocarpospora corrugata</name>
    <dbReference type="NCBI Taxonomy" id="35763"/>
    <lineage>
        <taxon>Bacteria</taxon>
        <taxon>Bacillati</taxon>
        <taxon>Actinomycetota</taxon>
        <taxon>Actinomycetes</taxon>
        <taxon>Streptosporangiales</taxon>
        <taxon>Streptosporangiaceae</taxon>
        <taxon>Acrocarpospora</taxon>
    </lineage>
</organism>
<evidence type="ECO:0000313" key="1">
    <source>
        <dbReference type="EMBL" id="GES05435.1"/>
    </source>
</evidence>
<comment type="caution">
    <text evidence="1">The sequence shown here is derived from an EMBL/GenBank/DDBJ whole genome shotgun (WGS) entry which is preliminary data.</text>
</comment>
<evidence type="ECO:0000313" key="2">
    <source>
        <dbReference type="Proteomes" id="UP000334990"/>
    </source>
</evidence>
<keyword evidence="2" id="KW-1185">Reference proteome</keyword>
<reference evidence="1 2" key="1">
    <citation type="submission" date="2019-10" db="EMBL/GenBank/DDBJ databases">
        <title>Whole genome shotgun sequence of Acrocarpospora corrugata NBRC 13972.</title>
        <authorList>
            <person name="Ichikawa N."/>
            <person name="Kimura A."/>
            <person name="Kitahashi Y."/>
            <person name="Komaki H."/>
            <person name="Oguchi A."/>
        </authorList>
    </citation>
    <scope>NUCLEOTIDE SEQUENCE [LARGE SCALE GENOMIC DNA]</scope>
    <source>
        <strain evidence="1 2">NBRC 13972</strain>
    </source>
</reference>
<dbReference type="EMBL" id="BLAD01000101">
    <property type="protein sequence ID" value="GES05435.1"/>
    <property type="molecule type" value="Genomic_DNA"/>
</dbReference>
<dbReference type="Proteomes" id="UP000334990">
    <property type="component" value="Unassembled WGS sequence"/>
</dbReference>
<dbReference type="AlphaFoldDB" id="A0A5M3W8N3"/>
<gene>
    <name evidence="1" type="ORF">Acor_75030</name>
</gene>
<accession>A0A5M3W8N3</accession>
<proteinExistence type="predicted"/>
<sequence length="90" mass="9447">MELPPATVRGWLRRAELGAEQLRRRATALLHQFTVSPPMLEPTGSVLGDALTALAAMAVAAVVRCNAGGVRLWHVAAVLAAPILPVARSS</sequence>
<name>A0A5M3W8N3_9ACTN</name>
<protein>
    <submittedName>
        <fullName evidence="1">Uncharacterized protein</fullName>
    </submittedName>
</protein>